<keyword evidence="2" id="KW-0802">TPR repeat</keyword>
<evidence type="ECO:0000259" key="5">
    <source>
        <dbReference type="Pfam" id="PF25063"/>
    </source>
</evidence>
<gene>
    <name evidence="7" type="ORF">M9Y10_028561</name>
</gene>
<feature type="coiled-coil region" evidence="3">
    <location>
        <begin position="1135"/>
        <end position="1194"/>
    </location>
</feature>
<dbReference type="EMBL" id="JAPFFF010000004">
    <property type="protein sequence ID" value="KAK8891353.1"/>
    <property type="molecule type" value="Genomic_DNA"/>
</dbReference>
<dbReference type="Pfam" id="PF25062">
    <property type="entry name" value="ARM_TT21_N"/>
    <property type="match status" value="1"/>
</dbReference>
<sequence length="1358" mass="157308">MDCYQERAFYYWRHGLYGHVDEVCKIGLSNKNSNLFLTMYSALAKGMIQQTEEALETLSKLSGRKDLILLYNSALYCIHSKAQNPNTQLISQFKKIIDEYSINLNPLATYYSAQIFWLFGHKDICQEFITKSKQIETSVDQNGKSYYPSQASISMTSLQGWIYLTENRVSQALSLFNQILENKNNSYDIFSLCGKAACLVRMRQFSESIQIYARILSKYDFPELQIEKCRVYIYMQRWELVALLQEAKSSLFSSFEANIMIIFNSILMSKSEQVIAALLDELISDCMKYEKQNWFYQMILSFAFGTMCNQSLSIIDRIMRLATAAAETSGNDPVCCSALGFVQLLTHNYVAALSTVPKTTMNNHTDPLGIEFQIRLLIDTGRYSEALDMLDLYELVGSQTVIYQTLRSKLYRKMNFKSNTLTVANSNLNERSIFNDLLKSFENHMKRFYHDDLPYSNHIPLELKFEKYIDFFILYRVDAIIDALDEMVTYNTLLSSDIYGTPAKELGDRLINILSPTLKAMPFFMPFNFFFALLLKKCGKLEDSMYLFEKILSSPNIYRLSQCLVHMAEVSFIQKEEVDFAASCIEEASVEDPTLMTSLDFIILKSRITSNVKDSIRYILKLFDKNSHSSYEYYESIDVNSFVESDTQPFINYIKFIDFCLSADEYKISSELIKVAAKKALQSSDKAMVILRRAKVLAYYKDYEKAFAMLEKLKNHNKYSSKAIEVEAEIYLKFMDDQSKYLSVLYNYSSTSPSIESFSLLGRALRKVKKFNEAIDAYKKGLELYPKSPDEDMLRELIMTYVSANYFNEAVNFFISHVYIMRSSCIFSYDFIKLMIEIKRYQEAMHCISRVIQVHSSKNHLSHAGLLELQGIVESRYLKAHSNGDKKEVSMKDYDGIQVNVSYSSSNENLKNSLAIYEGLLNEVSTINSFTLQMKSKMSNIVYEIGQNYLNLQERERAIDSFFKALEYYPKNTLAVISLFELFKGRYDIERCRKVCLDYLELDPQNETITLLLTSSQTENMHLSIPYLQNVLDVHPTYFRCLVRLVEICARSGKLNVAANYIKKAKCNDPGFYFVKGLYFSYVNNTEKAMKFFKMAKNSNKWEISAKIQIFTLLTNPERKYLWFEEEPFSSEEKLKEAEEIFNSLLASYENTKSNNSSLNYSDIQILKGELLCARNTENSIHEATDVYQALIKENPSFIGGCVGLARCLTKTGEFERAIGLLKFVLTGKPFQENFSYFEETYLMLAFIVEKETNFNSAQHYIYLALELNMSCKKGWEMSAKVQLKRKMYLEASSAFKYCWELCDHSDPEIGYNYAYCCMKAKKYDIALIVSREVMNLYPDYKDLREKVVKPSFQNIKF</sequence>
<evidence type="ECO:0000259" key="4">
    <source>
        <dbReference type="Pfam" id="PF25062"/>
    </source>
</evidence>
<evidence type="ECO:0000256" key="3">
    <source>
        <dbReference type="SAM" id="Coils"/>
    </source>
</evidence>
<proteinExistence type="inferred from homology"/>
<evidence type="ECO:0000313" key="8">
    <source>
        <dbReference type="Proteomes" id="UP001470230"/>
    </source>
</evidence>
<dbReference type="InterPro" id="IPR011990">
    <property type="entry name" value="TPR-like_helical_dom_sf"/>
</dbReference>
<feature type="repeat" description="TPR" evidence="2">
    <location>
        <begin position="939"/>
        <end position="972"/>
    </location>
</feature>
<dbReference type="Pfam" id="PF25058">
    <property type="entry name" value="ARM_TT21"/>
    <property type="match status" value="1"/>
</dbReference>
<reference evidence="7 8" key="1">
    <citation type="submission" date="2024-04" db="EMBL/GenBank/DDBJ databases">
        <title>Tritrichomonas musculus Genome.</title>
        <authorList>
            <person name="Alves-Ferreira E."/>
            <person name="Grigg M."/>
            <person name="Lorenzi H."/>
            <person name="Galac M."/>
        </authorList>
    </citation>
    <scope>NUCLEOTIDE SEQUENCE [LARGE SCALE GENOMIC DNA]</scope>
    <source>
        <strain evidence="7 8">EAF2021</strain>
    </source>
</reference>
<dbReference type="Pfam" id="PF25063">
    <property type="entry name" value="ARM_TT21_C"/>
    <property type="match status" value="1"/>
</dbReference>
<dbReference type="InterPro" id="IPR056835">
    <property type="entry name" value="ARM_TT21_5th"/>
</dbReference>
<dbReference type="Pfam" id="PF13181">
    <property type="entry name" value="TPR_8"/>
    <property type="match status" value="2"/>
</dbReference>
<dbReference type="Gene3D" id="1.25.40.10">
    <property type="entry name" value="Tetratricopeptide repeat domain"/>
    <property type="match status" value="4"/>
</dbReference>
<evidence type="ECO:0000259" key="6">
    <source>
        <dbReference type="Pfam" id="PF25064"/>
    </source>
</evidence>
<comment type="caution">
    <text evidence="7">The sequence shown here is derived from an EMBL/GenBank/DDBJ whole genome shotgun (WGS) entry which is preliminary data.</text>
</comment>
<comment type="similarity">
    <text evidence="1">Belongs to the TTC21 family.</text>
</comment>
<dbReference type="Pfam" id="PF25064">
    <property type="entry name" value="ARM_TT21_5th"/>
    <property type="match status" value="1"/>
</dbReference>
<dbReference type="PANTHER" id="PTHR14699:SF0">
    <property type="entry name" value="TETRATRICOPEPTIDE REPEAT PROTEIN 21 HOMOLOG"/>
    <property type="match status" value="1"/>
</dbReference>
<feature type="repeat" description="TPR" evidence="2">
    <location>
        <begin position="755"/>
        <end position="788"/>
    </location>
</feature>
<dbReference type="SMART" id="SM00028">
    <property type="entry name" value="TPR"/>
    <property type="match status" value="7"/>
</dbReference>
<dbReference type="Proteomes" id="UP001470230">
    <property type="component" value="Unassembled WGS sequence"/>
</dbReference>
<dbReference type="PANTHER" id="PTHR14699">
    <property type="entry name" value="STI2 PROTEIN-RELATED"/>
    <property type="match status" value="1"/>
</dbReference>
<evidence type="ECO:0000313" key="7">
    <source>
        <dbReference type="EMBL" id="KAK8891353.1"/>
    </source>
</evidence>
<accession>A0ABR2KJN8</accession>
<evidence type="ECO:0000256" key="1">
    <source>
        <dbReference type="ARBA" id="ARBA00010935"/>
    </source>
</evidence>
<dbReference type="InterPro" id="IPR019734">
    <property type="entry name" value="TPR_rpt"/>
</dbReference>
<dbReference type="PROSITE" id="PS50005">
    <property type="entry name" value="TPR"/>
    <property type="match status" value="2"/>
</dbReference>
<evidence type="ECO:0000256" key="2">
    <source>
        <dbReference type="PROSITE-ProRule" id="PRU00339"/>
    </source>
</evidence>
<organism evidence="7 8">
    <name type="scientific">Tritrichomonas musculus</name>
    <dbReference type="NCBI Taxonomy" id="1915356"/>
    <lineage>
        <taxon>Eukaryota</taxon>
        <taxon>Metamonada</taxon>
        <taxon>Parabasalia</taxon>
        <taxon>Tritrichomonadida</taxon>
        <taxon>Tritrichomonadidae</taxon>
        <taxon>Tritrichomonas</taxon>
    </lineage>
</organism>
<dbReference type="InterPro" id="IPR056834">
    <property type="entry name" value="ARM_TT21_C"/>
</dbReference>
<feature type="domain" description="Tetratricopeptide repeat protein 21A/21B C-terminal ARM" evidence="5">
    <location>
        <begin position="1157"/>
        <end position="1349"/>
    </location>
</feature>
<keyword evidence="3" id="KW-0175">Coiled coil</keyword>
<feature type="domain" description="Tetratricopeptide repeat protein 21A/21B fifth ARM repeats" evidence="6">
    <location>
        <begin position="1019"/>
        <end position="1109"/>
    </location>
</feature>
<name>A0ABR2KJN8_9EUKA</name>
<dbReference type="InterPro" id="IPR056833">
    <property type="entry name" value="ARM_TT21_N"/>
</dbReference>
<keyword evidence="8" id="KW-1185">Reference proteome</keyword>
<protein>
    <submittedName>
        <fullName evidence="7">Tetratricopeptide repeat protein 21B</fullName>
    </submittedName>
</protein>
<dbReference type="SUPFAM" id="SSF81901">
    <property type="entry name" value="HCP-like"/>
    <property type="match status" value="1"/>
</dbReference>
<dbReference type="InterPro" id="IPR040364">
    <property type="entry name" value="TTC21A/TTC21B"/>
</dbReference>
<feature type="domain" description="Tetratricopeptide repeat protein 21A/21B N-terminal ARM repeat" evidence="4">
    <location>
        <begin position="9"/>
        <end position="241"/>
    </location>
</feature>
<dbReference type="SUPFAM" id="SSF48452">
    <property type="entry name" value="TPR-like"/>
    <property type="match status" value="4"/>
</dbReference>